<dbReference type="RefSeq" id="WP_341368383.1">
    <property type="nucleotide sequence ID" value="NZ_CP150951.2"/>
</dbReference>
<dbReference type="InterPro" id="IPR013078">
    <property type="entry name" value="His_Pase_superF_clade-1"/>
</dbReference>
<dbReference type="PANTHER" id="PTHR47623">
    <property type="entry name" value="OS09G0287300 PROTEIN"/>
    <property type="match status" value="1"/>
</dbReference>
<proteinExistence type="predicted"/>
<dbReference type="InterPro" id="IPR029033">
    <property type="entry name" value="His_PPase_superfam"/>
</dbReference>
<dbReference type="Pfam" id="PF00300">
    <property type="entry name" value="His_Phos_1"/>
    <property type="match status" value="1"/>
</dbReference>
<dbReference type="EMBL" id="CP150951">
    <property type="protein sequence ID" value="WZC50281.1"/>
    <property type="molecule type" value="Genomic_DNA"/>
</dbReference>
<dbReference type="SMART" id="SM00855">
    <property type="entry name" value="PGAM"/>
    <property type="match status" value="1"/>
</dbReference>
<dbReference type="SUPFAM" id="SSF53254">
    <property type="entry name" value="Phosphoglycerate mutase-like"/>
    <property type="match status" value="1"/>
</dbReference>
<evidence type="ECO:0000313" key="2">
    <source>
        <dbReference type="Proteomes" id="UP001440612"/>
    </source>
</evidence>
<organism evidence="1 2">
    <name type="scientific">Yoonia phaeophyticola</name>
    <dbReference type="NCBI Taxonomy" id="3137369"/>
    <lineage>
        <taxon>Bacteria</taxon>
        <taxon>Pseudomonadati</taxon>
        <taxon>Pseudomonadota</taxon>
        <taxon>Alphaproteobacteria</taxon>
        <taxon>Rhodobacterales</taxon>
        <taxon>Paracoccaceae</taxon>
        <taxon>Yoonia</taxon>
    </lineage>
</organism>
<sequence>MTKRLILIRHAKSSWNDPSEDDHARVLNKRGRASAIAISDWLAAKGYIPGHVLCSDAARTQETAALILDRLSPKPELHLSGMLYHAAPGTLLEMIQRETADHLALIGHNPGIGLLAKGLAQDGPDHHRFNDYPTCATTVLECDIGTWAELDAGMCSCRDFVVPRDLIGTTGQDID</sequence>
<dbReference type="CDD" id="cd07067">
    <property type="entry name" value="HP_PGM_like"/>
    <property type="match status" value="1"/>
</dbReference>
<dbReference type="Gene3D" id="3.40.50.1240">
    <property type="entry name" value="Phosphoglycerate mutase-like"/>
    <property type="match status" value="1"/>
</dbReference>
<keyword evidence="2" id="KW-1185">Reference proteome</keyword>
<name>A0ABZ2V8F6_9RHOB</name>
<accession>A0ABZ2V8F6</accession>
<dbReference type="PANTHER" id="PTHR47623:SF1">
    <property type="entry name" value="OS09G0287300 PROTEIN"/>
    <property type="match status" value="1"/>
</dbReference>
<gene>
    <name evidence="1" type="ORF">AABB29_06475</name>
</gene>
<evidence type="ECO:0000313" key="1">
    <source>
        <dbReference type="EMBL" id="WZC50281.1"/>
    </source>
</evidence>
<dbReference type="Proteomes" id="UP001440612">
    <property type="component" value="Chromosome"/>
</dbReference>
<reference evidence="2" key="1">
    <citation type="submission" date="2024-04" db="EMBL/GenBank/DDBJ databases">
        <title>Phylogenomic analyses of a clade within the roseobacter group suggest taxonomic reassignments of species of the genera Aestuariivita, Citreicella, Loktanella, Nautella, Pelagibaca, Ruegeria, Thalassobius, Thiobacimonas and Tropicibacter, and the proposal o.</title>
        <authorList>
            <person name="Jeon C.O."/>
        </authorList>
    </citation>
    <scope>NUCLEOTIDE SEQUENCE [LARGE SCALE GENOMIC DNA]</scope>
    <source>
        <strain evidence="2">BS5-3</strain>
    </source>
</reference>
<protein>
    <submittedName>
        <fullName evidence="1">Histidine phosphatase family protein</fullName>
    </submittedName>
</protein>